<evidence type="ECO:0000256" key="1">
    <source>
        <dbReference type="SAM" id="Phobius"/>
    </source>
</evidence>
<sequence length="250" mass="28786">MKQVNEFVDYIYADVNEKDATDLKEEMRVHLMESIAELQAEGKSEQEAIHIAFERFGDKKQITRGLFSLFKIHNNLILNIFKASILSLIIGITTLLGLIWTENNFENNFERIDQAARNVSQIMEDSNFSDEKKSQILSMVEGIKEIESFALYFNPTPSIATPKKEIKDKWETAIEYGDLSSSKNNSKSGLIIEKDPYEAYYFELTYKKGFQVDKLYSIPFGFLVVFILLGLTSFFIKINANRKMLNALLK</sequence>
<keyword evidence="1" id="KW-0812">Transmembrane</keyword>
<gene>
    <name evidence="2" type="ORF">CIB95_03475</name>
</gene>
<dbReference type="EMBL" id="NPIA01000001">
    <property type="protein sequence ID" value="OZM58641.1"/>
    <property type="molecule type" value="Genomic_DNA"/>
</dbReference>
<evidence type="ECO:0000313" key="3">
    <source>
        <dbReference type="Proteomes" id="UP000217083"/>
    </source>
</evidence>
<proteinExistence type="predicted"/>
<comment type="caution">
    <text evidence="2">The sequence shown here is derived from an EMBL/GenBank/DDBJ whole genome shotgun (WGS) entry which is preliminary data.</text>
</comment>
<organism evidence="2 3">
    <name type="scientific">Lottiidibacillus patelloidae</name>
    <dbReference type="NCBI Taxonomy" id="2670334"/>
    <lineage>
        <taxon>Bacteria</taxon>
        <taxon>Bacillati</taxon>
        <taxon>Bacillota</taxon>
        <taxon>Bacilli</taxon>
        <taxon>Bacillales</taxon>
        <taxon>Bacillaceae</taxon>
        <taxon>Lottiidibacillus</taxon>
    </lineage>
</organism>
<feature type="transmembrane region" description="Helical" evidence="1">
    <location>
        <begin position="76"/>
        <end position="100"/>
    </location>
</feature>
<keyword evidence="3" id="KW-1185">Reference proteome</keyword>
<dbReference type="RefSeq" id="WP_094921858.1">
    <property type="nucleotide sequence ID" value="NZ_NPIA01000001.1"/>
</dbReference>
<accession>A0A263BY00</accession>
<protein>
    <submittedName>
        <fullName evidence="2">Uncharacterized protein</fullName>
    </submittedName>
</protein>
<dbReference type="InterPro" id="IPR047928">
    <property type="entry name" value="Perm_prefix_1"/>
</dbReference>
<reference evidence="3" key="1">
    <citation type="submission" date="2017-08" db="EMBL/GenBank/DDBJ databases">
        <authorList>
            <person name="Huang Z."/>
        </authorList>
    </citation>
    <scope>NUCLEOTIDE SEQUENCE [LARGE SCALE GENOMIC DNA]</scope>
    <source>
        <strain evidence="3">SA5d-4</strain>
    </source>
</reference>
<dbReference type="AlphaFoldDB" id="A0A263BY00"/>
<keyword evidence="1" id="KW-1133">Transmembrane helix</keyword>
<dbReference type="NCBIfam" id="NF038403">
    <property type="entry name" value="perm_prefix_1"/>
    <property type="match status" value="1"/>
</dbReference>
<keyword evidence="1" id="KW-0472">Membrane</keyword>
<evidence type="ECO:0000313" key="2">
    <source>
        <dbReference type="EMBL" id="OZM58641.1"/>
    </source>
</evidence>
<reference evidence="2 3" key="2">
    <citation type="submission" date="2017-09" db="EMBL/GenBank/DDBJ databases">
        <title>Bacillus patelloidae sp. nov., isolated from the intestinal tract of a marine limpet.</title>
        <authorList>
            <person name="Liu R."/>
            <person name="Dong C."/>
            <person name="Shao Z."/>
        </authorList>
    </citation>
    <scope>NUCLEOTIDE SEQUENCE [LARGE SCALE GENOMIC DNA]</scope>
    <source>
        <strain evidence="2 3">SA5d-4</strain>
    </source>
</reference>
<dbReference type="Proteomes" id="UP000217083">
    <property type="component" value="Unassembled WGS sequence"/>
</dbReference>
<name>A0A263BY00_9BACI</name>
<feature type="transmembrane region" description="Helical" evidence="1">
    <location>
        <begin position="216"/>
        <end position="236"/>
    </location>
</feature>